<evidence type="ECO:0000313" key="3">
    <source>
        <dbReference type="EMBL" id="KKN17482.1"/>
    </source>
</evidence>
<dbReference type="Pfam" id="PF12172">
    <property type="entry name" value="zf-ChsH2"/>
    <property type="match status" value="1"/>
</dbReference>
<dbReference type="SUPFAM" id="SSF50249">
    <property type="entry name" value="Nucleic acid-binding proteins"/>
    <property type="match status" value="1"/>
</dbReference>
<protein>
    <recommendedName>
        <fullName evidence="4">DUF35 domain-containing protein</fullName>
    </recommendedName>
</protein>
<organism evidence="3">
    <name type="scientific">marine sediment metagenome</name>
    <dbReference type="NCBI Taxonomy" id="412755"/>
    <lineage>
        <taxon>unclassified sequences</taxon>
        <taxon>metagenomes</taxon>
        <taxon>ecological metagenomes</taxon>
    </lineage>
</organism>
<dbReference type="Gene3D" id="6.10.30.10">
    <property type="match status" value="1"/>
</dbReference>
<dbReference type="PANTHER" id="PTHR34075">
    <property type="entry name" value="BLR3430 PROTEIN"/>
    <property type="match status" value="1"/>
</dbReference>
<comment type="caution">
    <text evidence="3">The sequence shown here is derived from an EMBL/GenBank/DDBJ whole genome shotgun (WGS) entry which is preliminary data.</text>
</comment>
<dbReference type="InterPro" id="IPR052513">
    <property type="entry name" value="Thioester_dehydratase-like"/>
</dbReference>
<name>A0A0F9NZD8_9ZZZZ</name>
<accession>A0A0F9NZD8</accession>
<reference evidence="3" key="1">
    <citation type="journal article" date="2015" name="Nature">
        <title>Complex archaea that bridge the gap between prokaryotes and eukaryotes.</title>
        <authorList>
            <person name="Spang A."/>
            <person name="Saw J.H."/>
            <person name="Jorgensen S.L."/>
            <person name="Zaremba-Niedzwiedzka K."/>
            <person name="Martijn J."/>
            <person name="Lind A.E."/>
            <person name="van Eijk R."/>
            <person name="Schleper C."/>
            <person name="Guy L."/>
            <person name="Ettema T.J."/>
        </authorList>
    </citation>
    <scope>NUCLEOTIDE SEQUENCE</scope>
</reference>
<gene>
    <name evidence="3" type="ORF">LCGC14_0965400</name>
</gene>
<dbReference type="InterPro" id="IPR012340">
    <property type="entry name" value="NA-bd_OB-fold"/>
</dbReference>
<sequence length="155" mass="17484">MEMSLFLGGEEMSKKKEIDDRFKKFGTVSFTSVTKVNDFIDFLEKGKVMGTCCQDCGMVFFPPRADCYHCLSRNVEWFEVSGKGKLVSYSKLKYAPVGFEGDLPYSIALVDYGDHKIFGRLAGDIPDDEVKLGMEMKTVVNKLPNGQLNYVFEKA</sequence>
<evidence type="ECO:0000259" key="1">
    <source>
        <dbReference type="Pfam" id="PF01796"/>
    </source>
</evidence>
<dbReference type="Pfam" id="PF01796">
    <property type="entry name" value="OB_ChsH2_C"/>
    <property type="match status" value="1"/>
</dbReference>
<feature type="domain" description="ChsH2 rubredoxin-like zinc ribbon" evidence="2">
    <location>
        <begin position="43"/>
        <end position="76"/>
    </location>
</feature>
<dbReference type="InterPro" id="IPR022002">
    <property type="entry name" value="ChsH2_Znr"/>
</dbReference>
<dbReference type="EMBL" id="LAZR01003515">
    <property type="protein sequence ID" value="KKN17482.1"/>
    <property type="molecule type" value="Genomic_DNA"/>
</dbReference>
<evidence type="ECO:0008006" key="4">
    <source>
        <dbReference type="Google" id="ProtNLM"/>
    </source>
</evidence>
<dbReference type="InterPro" id="IPR002878">
    <property type="entry name" value="ChsH2_C"/>
</dbReference>
<proteinExistence type="predicted"/>
<evidence type="ECO:0000259" key="2">
    <source>
        <dbReference type="Pfam" id="PF12172"/>
    </source>
</evidence>
<feature type="domain" description="ChsH2 C-terminal OB-fold" evidence="1">
    <location>
        <begin position="77"/>
        <end position="139"/>
    </location>
</feature>
<dbReference type="PANTHER" id="PTHR34075:SF5">
    <property type="entry name" value="BLR3430 PROTEIN"/>
    <property type="match status" value="1"/>
</dbReference>
<dbReference type="AlphaFoldDB" id="A0A0F9NZD8"/>